<protein>
    <submittedName>
        <fullName evidence="2">Uncharacterized protein</fullName>
    </submittedName>
</protein>
<sequence length="260" mass="29169">IVTYLPVMYSDPTKGVSTPIYPVVAEGVGSSTTREKRYKVKWEWFKERDLKVEGFTDPDLAKYRENYPDRYREGTNNLYYMSSAESLGLDNTLIKMAAKRAAMDAVFQLPGVAGRYSQDVDLLEAKTGKRETVVQEPKEPEPAESPAEDTDILERLIMDILMEYPEHSREWVMDQAKQVMESSDGLIVSMDSALKVLRKRLKREEATPEAPTPPPKEEAKKAQSETVISKDDTKEAVGETITSKDGTVLGKLVVEGRNAA</sequence>
<feature type="non-terminal residue" evidence="2">
    <location>
        <position position="260"/>
    </location>
</feature>
<feature type="region of interest" description="Disordered" evidence="1">
    <location>
        <begin position="203"/>
        <end position="242"/>
    </location>
</feature>
<organism evidence="2">
    <name type="scientific">marine sediment metagenome</name>
    <dbReference type="NCBI Taxonomy" id="412755"/>
    <lineage>
        <taxon>unclassified sequences</taxon>
        <taxon>metagenomes</taxon>
        <taxon>ecological metagenomes</taxon>
    </lineage>
</organism>
<evidence type="ECO:0000256" key="1">
    <source>
        <dbReference type="SAM" id="MobiDB-lite"/>
    </source>
</evidence>
<feature type="region of interest" description="Disordered" evidence="1">
    <location>
        <begin position="128"/>
        <end position="149"/>
    </location>
</feature>
<accession>X0W0B9</accession>
<feature type="compositionally biased region" description="Basic and acidic residues" evidence="1">
    <location>
        <begin position="215"/>
        <end position="237"/>
    </location>
</feature>
<feature type="non-terminal residue" evidence="2">
    <location>
        <position position="1"/>
    </location>
</feature>
<proteinExistence type="predicted"/>
<name>X0W0B9_9ZZZZ</name>
<gene>
    <name evidence="2" type="ORF">S01H1_50643</name>
</gene>
<comment type="caution">
    <text evidence="2">The sequence shown here is derived from an EMBL/GenBank/DDBJ whole genome shotgun (WGS) entry which is preliminary data.</text>
</comment>
<evidence type="ECO:0000313" key="2">
    <source>
        <dbReference type="EMBL" id="GAG16802.1"/>
    </source>
</evidence>
<dbReference type="AlphaFoldDB" id="X0W0B9"/>
<feature type="compositionally biased region" description="Basic and acidic residues" evidence="1">
    <location>
        <begin position="128"/>
        <end position="141"/>
    </location>
</feature>
<reference evidence="2" key="1">
    <citation type="journal article" date="2014" name="Front. Microbiol.">
        <title>High frequency of phylogenetically diverse reductive dehalogenase-homologous genes in deep subseafloor sedimentary metagenomes.</title>
        <authorList>
            <person name="Kawai M."/>
            <person name="Futagami T."/>
            <person name="Toyoda A."/>
            <person name="Takaki Y."/>
            <person name="Nishi S."/>
            <person name="Hori S."/>
            <person name="Arai W."/>
            <person name="Tsubouchi T."/>
            <person name="Morono Y."/>
            <person name="Uchiyama I."/>
            <person name="Ito T."/>
            <person name="Fujiyama A."/>
            <person name="Inagaki F."/>
            <person name="Takami H."/>
        </authorList>
    </citation>
    <scope>NUCLEOTIDE SEQUENCE</scope>
    <source>
        <strain evidence="2">Expedition CK06-06</strain>
    </source>
</reference>
<dbReference type="EMBL" id="BARS01032639">
    <property type="protein sequence ID" value="GAG16802.1"/>
    <property type="molecule type" value="Genomic_DNA"/>
</dbReference>